<comment type="caution">
    <text evidence="2">The sequence shown here is derived from an EMBL/GenBank/DDBJ whole genome shotgun (WGS) entry which is preliminary data.</text>
</comment>
<keyword evidence="3" id="KW-1185">Reference proteome</keyword>
<accession>A0AAN8RBR3</accession>
<feature type="compositionally biased region" description="Polar residues" evidence="1">
    <location>
        <begin position="357"/>
        <end position="372"/>
    </location>
</feature>
<dbReference type="AlphaFoldDB" id="A0AAN8RBR3"/>
<proteinExistence type="predicted"/>
<protein>
    <submittedName>
        <fullName evidence="2">Uncharacterized protein</fullName>
    </submittedName>
</protein>
<reference evidence="2 3" key="1">
    <citation type="submission" date="2019-10" db="EMBL/GenBank/DDBJ databases">
        <authorList>
            <person name="Palmer J.M."/>
        </authorList>
    </citation>
    <scope>NUCLEOTIDE SEQUENCE [LARGE SCALE GENOMIC DNA]</scope>
    <source>
        <strain evidence="2 3">TWF718</strain>
    </source>
</reference>
<feature type="compositionally biased region" description="Polar residues" evidence="1">
    <location>
        <begin position="249"/>
        <end position="265"/>
    </location>
</feature>
<dbReference type="EMBL" id="JAVHNR010000011">
    <property type="protein sequence ID" value="KAK6330827.1"/>
    <property type="molecule type" value="Genomic_DNA"/>
</dbReference>
<sequence>MAYSGILAHRGPVVNVSNFNTITESTTILVRLEPDTVTLDIPFNRVTTWKRLIQTLFDIYMRNNPGSDHLTIEDALDSIKITNDRTGGMIIPELWPDFINPHAKVAAQFNEPFLSPPWYPKPDAEIKREEDDIEMLEAGVVPYAIETKLGGFAESADWRQPTRLLGPPPSKADDIEPFNFLTSSSTVPASSFTFTSTFLNSRTPMEAGKPHSRLHADRNGTPLVSDIFAETILARRSVSQEPIAESILEGSTSPPSIQFRNPFHNSISSSSPSAATVFPQRFTPVRHIPAPDSNSRTPTQSPECSSRPPKNANPRPAKRKRDETDRMGSSPLEGCMEPPLKSRSPFQSSGSNGGISRAQSMDNESCAQTKKPSNPLPKTKTDDTVQTTTMVIHRKLLSPDSIGAGELVKIVETKDGDLIVIRDEEEPEELTERRESNASMASAFGLKDRDMGATKTGKKRGYGENSAEELLRIWSGAGPEPPTKKTKAKQYDKLNWEQKVKIRNFVEEQYIIRIDHFTNPVIQEWKARIIPEADLKQTEEYLEDVASNIYKNTDKKKAAYRLFMEHHNHSHKSSDARSTTKA</sequence>
<feature type="compositionally biased region" description="Polar residues" evidence="1">
    <location>
        <begin position="292"/>
        <end position="304"/>
    </location>
</feature>
<evidence type="ECO:0000313" key="2">
    <source>
        <dbReference type="EMBL" id="KAK6330827.1"/>
    </source>
</evidence>
<dbReference type="Proteomes" id="UP001313282">
    <property type="component" value="Unassembled WGS sequence"/>
</dbReference>
<organism evidence="2 3">
    <name type="scientific">Orbilia javanica</name>
    <dbReference type="NCBI Taxonomy" id="47235"/>
    <lineage>
        <taxon>Eukaryota</taxon>
        <taxon>Fungi</taxon>
        <taxon>Dikarya</taxon>
        <taxon>Ascomycota</taxon>
        <taxon>Pezizomycotina</taxon>
        <taxon>Orbiliomycetes</taxon>
        <taxon>Orbiliales</taxon>
        <taxon>Orbiliaceae</taxon>
        <taxon>Orbilia</taxon>
    </lineage>
</organism>
<name>A0AAN8RBR3_9PEZI</name>
<evidence type="ECO:0000313" key="3">
    <source>
        <dbReference type="Proteomes" id="UP001313282"/>
    </source>
</evidence>
<feature type="region of interest" description="Disordered" evidence="1">
    <location>
        <begin position="248"/>
        <end position="385"/>
    </location>
</feature>
<gene>
    <name evidence="2" type="ORF">TWF718_003025</name>
</gene>
<evidence type="ECO:0000256" key="1">
    <source>
        <dbReference type="SAM" id="MobiDB-lite"/>
    </source>
</evidence>